<evidence type="ECO:0000313" key="3">
    <source>
        <dbReference type="EMBL" id="CAF0958979.1"/>
    </source>
</evidence>
<protein>
    <submittedName>
        <fullName evidence="4">Uncharacterized protein</fullName>
    </submittedName>
</protein>
<dbReference type="Proteomes" id="UP000663870">
    <property type="component" value="Unassembled WGS sequence"/>
</dbReference>
<dbReference type="EMBL" id="CAJNOU010000324">
    <property type="protein sequence ID" value="CAF0958979.1"/>
    <property type="molecule type" value="Genomic_DNA"/>
</dbReference>
<accession>A0A814IWJ3</accession>
<dbReference type="EMBL" id="CAJOBD010000205">
    <property type="protein sequence ID" value="CAF3613117.1"/>
    <property type="molecule type" value="Genomic_DNA"/>
</dbReference>
<dbReference type="EMBL" id="CAJNOH010000405">
    <property type="protein sequence ID" value="CAF1030177.1"/>
    <property type="molecule type" value="Genomic_DNA"/>
</dbReference>
<dbReference type="Proteomes" id="UP000663864">
    <property type="component" value="Unassembled WGS sequence"/>
</dbReference>
<dbReference type="EMBL" id="CAJNOT010001487">
    <property type="protein sequence ID" value="CAF1206761.1"/>
    <property type="molecule type" value="Genomic_DNA"/>
</dbReference>
<dbReference type="Proteomes" id="UP000663874">
    <property type="component" value="Unassembled WGS sequence"/>
</dbReference>
<evidence type="ECO:0000313" key="4">
    <source>
        <dbReference type="EMBL" id="CAF1030177.1"/>
    </source>
</evidence>
<dbReference type="Proteomes" id="UP000663854">
    <property type="component" value="Unassembled WGS sequence"/>
</dbReference>
<dbReference type="InterPro" id="IPR012341">
    <property type="entry name" value="6hp_glycosidase-like_sf"/>
</dbReference>
<proteinExistence type="inferred from homology"/>
<reference evidence="4" key="1">
    <citation type="submission" date="2021-02" db="EMBL/GenBank/DDBJ databases">
        <authorList>
            <person name="Nowell W R."/>
        </authorList>
    </citation>
    <scope>NUCLEOTIDE SEQUENCE</scope>
</reference>
<dbReference type="PANTHER" id="PTHR11051">
    <property type="entry name" value="GLYCOSYL HYDROLASE-RELATED"/>
    <property type="match status" value="1"/>
</dbReference>
<organism evidence="4 10">
    <name type="scientific">Rotaria sordida</name>
    <dbReference type="NCBI Taxonomy" id="392033"/>
    <lineage>
        <taxon>Eukaryota</taxon>
        <taxon>Metazoa</taxon>
        <taxon>Spiralia</taxon>
        <taxon>Gnathifera</taxon>
        <taxon>Rotifera</taxon>
        <taxon>Eurotatoria</taxon>
        <taxon>Bdelloidea</taxon>
        <taxon>Philodinida</taxon>
        <taxon>Philodinidae</taxon>
        <taxon>Rotaria</taxon>
    </lineage>
</organism>
<dbReference type="OrthoDB" id="200349at2759"/>
<dbReference type="AlphaFoldDB" id="A0A814IWJ3"/>
<dbReference type="EMBL" id="CAJOAX010000541">
    <property type="protein sequence ID" value="CAF3610901.1"/>
    <property type="molecule type" value="Genomic_DNA"/>
</dbReference>
<evidence type="ECO:0000313" key="10">
    <source>
        <dbReference type="Proteomes" id="UP000663854"/>
    </source>
</evidence>
<dbReference type="Proteomes" id="UP000663889">
    <property type="component" value="Unassembled WGS sequence"/>
</dbReference>
<dbReference type="Proteomes" id="UP000663823">
    <property type="component" value="Unassembled WGS sequence"/>
</dbReference>
<dbReference type="SUPFAM" id="SSF48208">
    <property type="entry name" value="Six-hairpin glycosidases"/>
    <property type="match status" value="1"/>
</dbReference>
<name>A0A814IWJ3_9BILA</name>
<evidence type="ECO:0000313" key="2">
    <source>
        <dbReference type="EMBL" id="CAF0861609.1"/>
    </source>
</evidence>
<dbReference type="EMBL" id="CAJOBE010004752">
    <property type="protein sequence ID" value="CAF3945749.1"/>
    <property type="molecule type" value="Genomic_DNA"/>
</dbReference>
<dbReference type="PANTHER" id="PTHR11051:SF8">
    <property type="entry name" value="PROTEIN-GLUCOSYLGALACTOSYLHYDROXYLYSINE GLUCOSIDASE"/>
    <property type="match status" value="1"/>
</dbReference>
<dbReference type="Proteomes" id="UP000663882">
    <property type="component" value="Unassembled WGS sequence"/>
</dbReference>
<evidence type="ECO:0000313" key="11">
    <source>
        <dbReference type="Proteomes" id="UP000663870"/>
    </source>
</evidence>
<comment type="caution">
    <text evidence="4">The sequence shown here is derived from an EMBL/GenBank/DDBJ whole genome shotgun (WGS) entry which is preliminary data.</text>
</comment>
<dbReference type="GO" id="GO:0005975">
    <property type="term" value="P:carbohydrate metabolic process"/>
    <property type="evidence" value="ECO:0007669"/>
    <property type="project" value="InterPro"/>
</dbReference>
<evidence type="ECO:0000313" key="5">
    <source>
        <dbReference type="EMBL" id="CAF1160091.1"/>
    </source>
</evidence>
<dbReference type="GO" id="GO:0004553">
    <property type="term" value="F:hydrolase activity, hydrolyzing O-glycosyl compounds"/>
    <property type="evidence" value="ECO:0007669"/>
    <property type="project" value="TreeGrafter"/>
</dbReference>
<dbReference type="InterPro" id="IPR008928">
    <property type="entry name" value="6-hairpin_glycosidase_sf"/>
</dbReference>
<dbReference type="Gene3D" id="1.50.10.10">
    <property type="match status" value="1"/>
</dbReference>
<comment type="similarity">
    <text evidence="1">Belongs to the glycosyl hydrolase 65 family.</text>
</comment>
<dbReference type="Proteomes" id="UP000663836">
    <property type="component" value="Unassembled WGS sequence"/>
</dbReference>
<dbReference type="EMBL" id="CAJNOL010000670">
    <property type="protein sequence ID" value="CAF1160091.1"/>
    <property type="molecule type" value="Genomic_DNA"/>
</dbReference>
<evidence type="ECO:0000313" key="7">
    <source>
        <dbReference type="EMBL" id="CAF3610901.1"/>
    </source>
</evidence>
<sequence length="81" mass="9300">MYYYARQDNLWLKNIGWPLLRGIARFWSSRITNTTNVTYPINKVMPVDEWCDNEQTKCGDIVVNSVIQTNAVAAVSLIFAT</sequence>
<dbReference type="EMBL" id="CAJNOO010000217">
    <property type="protein sequence ID" value="CAF0861609.1"/>
    <property type="molecule type" value="Genomic_DNA"/>
</dbReference>
<evidence type="ECO:0000256" key="1">
    <source>
        <dbReference type="ARBA" id="ARBA00006768"/>
    </source>
</evidence>
<evidence type="ECO:0000313" key="8">
    <source>
        <dbReference type="EMBL" id="CAF3613117.1"/>
    </source>
</evidence>
<evidence type="ECO:0000313" key="6">
    <source>
        <dbReference type="EMBL" id="CAF1206761.1"/>
    </source>
</evidence>
<gene>
    <name evidence="9" type="ORF">FNK824_LOCUS22930</name>
    <name evidence="8" type="ORF">JBS370_LOCUS4398</name>
    <name evidence="5" type="ORF">JXQ802_LOCUS22210</name>
    <name evidence="7" type="ORF">OTI717_LOCUS7298</name>
    <name evidence="4" type="ORF">PYM288_LOCUS16092</name>
    <name evidence="2" type="ORF">RFH988_LOCUS6999</name>
    <name evidence="3" type="ORF">SEV965_LOCUS8659</name>
    <name evidence="6" type="ORF">ZHD862_LOCUS23150</name>
</gene>
<keyword evidence="11" id="KW-1185">Reference proteome</keyword>
<evidence type="ECO:0000313" key="9">
    <source>
        <dbReference type="EMBL" id="CAF3945749.1"/>
    </source>
</evidence>